<evidence type="ECO:0000313" key="3">
    <source>
        <dbReference type="Proteomes" id="UP000663823"/>
    </source>
</evidence>
<accession>A0A819SSG1</accession>
<proteinExistence type="predicted"/>
<gene>
    <name evidence="2" type="ORF">OTI717_LOCUS32141</name>
</gene>
<evidence type="ECO:0000256" key="1">
    <source>
        <dbReference type="SAM" id="MobiDB-lite"/>
    </source>
</evidence>
<feature type="region of interest" description="Disordered" evidence="1">
    <location>
        <begin position="1"/>
        <end position="23"/>
    </location>
</feature>
<reference evidence="2" key="1">
    <citation type="submission" date="2021-02" db="EMBL/GenBank/DDBJ databases">
        <authorList>
            <person name="Nowell W R."/>
        </authorList>
    </citation>
    <scope>NUCLEOTIDE SEQUENCE</scope>
</reference>
<name>A0A819SSG1_9BILA</name>
<feature type="non-terminal residue" evidence="2">
    <location>
        <position position="1"/>
    </location>
</feature>
<evidence type="ECO:0000313" key="2">
    <source>
        <dbReference type="EMBL" id="CAF4061013.1"/>
    </source>
</evidence>
<dbReference type="EMBL" id="CAJOAX010009681">
    <property type="protein sequence ID" value="CAF4061013.1"/>
    <property type="molecule type" value="Genomic_DNA"/>
</dbReference>
<sequence length="62" mass="7319">KGSQHAPIHSHSHQKLCQEQIQTDQRQIGTNDLRIRFWLESANKHRDGRQFVSYDLLIPNLK</sequence>
<comment type="caution">
    <text evidence="2">The sequence shown here is derived from an EMBL/GenBank/DDBJ whole genome shotgun (WGS) entry which is preliminary data.</text>
</comment>
<dbReference type="Proteomes" id="UP000663823">
    <property type="component" value="Unassembled WGS sequence"/>
</dbReference>
<protein>
    <submittedName>
        <fullName evidence="2">Uncharacterized protein</fullName>
    </submittedName>
</protein>
<dbReference type="AlphaFoldDB" id="A0A819SSG1"/>
<organism evidence="2 3">
    <name type="scientific">Rotaria sordida</name>
    <dbReference type="NCBI Taxonomy" id="392033"/>
    <lineage>
        <taxon>Eukaryota</taxon>
        <taxon>Metazoa</taxon>
        <taxon>Spiralia</taxon>
        <taxon>Gnathifera</taxon>
        <taxon>Rotifera</taxon>
        <taxon>Eurotatoria</taxon>
        <taxon>Bdelloidea</taxon>
        <taxon>Philodinida</taxon>
        <taxon>Philodinidae</taxon>
        <taxon>Rotaria</taxon>
    </lineage>
</organism>